<sequence>MALTLFSGTLHAQSVRVASYNLRYANQHDTGNLWQDRLPIISALIGFHDFDIFGTQEGYRHQLDSLSAHLPGYSWYGVGRDDGQSKGEHSAVFFKKDKFKLLAKGDFWLSETPEKPGFGWDAKHNRICSWVQLQDLASKKKFYFFSVHFDHQGVVARVQSSKLILRKIKEIAGSSPAILAGDFNGGHDSEWYLALANNGELQDTYKLVAHPYALGGSFNDFGRNIDSKEIIDHIFVSKGIKAKRWGLLTDTYQGKYPSDHCPVMADLDLR</sequence>
<dbReference type="PANTHER" id="PTHR12121">
    <property type="entry name" value="CARBON CATABOLITE REPRESSOR PROTEIN 4"/>
    <property type="match status" value="1"/>
</dbReference>
<evidence type="ECO:0000259" key="1">
    <source>
        <dbReference type="Pfam" id="PF03372"/>
    </source>
</evidence>
<dbReference type="Gene3D" id="3.60.10.10">
    <property type="entry name" value="Endonuclease/exonuclease/phosphatase"/>
    <property type="match status" value="1"/>
</dbReference>
<reference evidence="2" key="1">
    <citation type="submission" date="2023-03" db="EMBL/GenBank/DDBJ databases">
        <title>Andean soil-derived lignocellulolytic bacterial consortium as a source of novel taxa and putative plastic-active enzymes.</title>
        <authorList>
            <person name="Diaz-Garcia L."/>
            <person name="Chuvochina M."/>
            <person name="Feuerriegel G."/>
            <person name="Bunk B."/>
            <person name="Sproer C."/>
            <person name="Streit W.R."/>
            <person name="Rodriguez L.M."/>
            <person name="Overmann J."/>
            <person name="Jimenez D.J."/>
        </authorList>
    </citation>
    <scope>NUCLEOTIDE SEQUENCE</scope>
    <source>
        <strain evidence="2">MAG 7</strain>
    </source>
</reference>
<dbReference type="InterPro" id="IPR036691">
    <property type="entry name" value="Endo/exonu/phosph_ase_sf"/>
</dbReference>
<organism evidence="2 3">
    <name type="scientific">Candidatus Pseudobacter hemicellulosilyticus</name>
    <dbReference type="NCBI Taxonomy" id="3121375"/>
    <lineage>
        <taxon>Bacteria</taxon>
        <taxon>Pseudomonadati</taxon>
        <taxon>Bacteroidota</taxon>
        <taxon>Chitinophagia</taxon>
        <taxon>Chitinophagales</taxon>
        <taxon>Chitinophagaceae</taxon>
        <taxon>Pseudobacter</taxon>
    </lineage>
</organism>
<dbReference type="Proteomes" id="UP001220610">
    <property type="component" value="Chromosome"/>
</dbReference>
<keyword evidence="2" id="KW-0255">Endonuclease</keyword>
<dbReference type="EMBL" id="CP119311">
    <property type="protein sequence ID" value="WEK36799.1"/>
    <property type="molecule type" value="Genomic_DNA"/>
</dbReference>
<accession>A0AAJ6BIE8</accession>
<gene>
    <name evidence="2" type="ORF">P0Y53_04730</name>
</gene>
<dbReference type="InterPro" id="IPR005135">
    <property type="entry name" value="Endo/exonuclease/phosphatase"/>
</dbReference>
<feature type="domain" description="Endonuclease/exonuclease/phosphatase" evidence="1">
    <location>
        <begin position="19"/>
        <end position="260"/>
    </location>
</feature>
<keyword evidence="2" id="KW-0540">Nuclease</keyword>
<keyword evidence="2" id="KW-0378">Hydrolase</keyword>
<dbReference type="GO" id="GO:0000175">
    <property type="term" value="F:3'-5'-RNA exonuclease activity"/>
    <property type="evidence" value="ECO:0007669"/>
    <property type="project" value="TreeGrafter"/>
</dbReference>
<evidence type="ECO:0000313" key="3">
    <source>
        <dbReference type="Proteomes" id="UP001220610"/>
    </source>
</evidence>
<proteinExistence type="predicted"/>
<dbReference type="AlphaFoldDB" id="A0AAJ6BIE8"/>
<dbReference type="SUPFAM" id="SSF56219">
    <property type="entry name" value="DNase I-like"/>
    <property type="match status" value="1"/>
</dbReference>
<name>A0AAJ6BIE8_9BACT</name>
<protein>
    <submittedName>
        <fullName evidence="2">Endonuclease/exonuclease/phosphatase family protein</fullName>
    </submittedName>
</protein>
<dbReference type="PANTHER" id="PTHR12121:SF36">
    <property type="entry name" value="ENDONUCLEASE_EXONUCLEASE_PHOSPHATASE DOMAIN-CONTAINING PROTEIN"/>
    <property type="match status" value="1"/>
</dbReference>
<dbReference type="CDD" id="cd09083">
    <property type="entry name" value="EEP-1"/>
    <property type="match status" value="1"/>
</dbReference>
<dbReference type="GO" id="GO:0004519">
    <property type="term" value="F:endonuclease activity"/>
    <property type="evidence" value="ECO:0007669"/>
    <property type="project" value="UniProtKB-KW"/>
</dbReference>
<dbReference type="Pfam" id="PF03372">
    <property type="entry name" value="Exo_endo_phos"/>
    <property type="match status" value="1"/>
</dbReference>
<evidence type="ECO:0000313" key="2">
    <source>
        <dbReference type="EMBL" id="WEK36799.1"/>
    </source>
</evidence>
<dbReference type="InterPro" id="IPR050410">
    <property type="entry name" value="CCR4/nocturin_mRNA_transcr"/>
</dbReference>